<reference evidence="5 6" key="1">
    <citation type="submission" date="2013-11" db="EMBL/GenBank/DDBJ databases">
        <title>Genome sequencing of Stegodyphus mimosarum.</title>
        <authorList>
            <person name="Bechsgaard J."/>
        </authorList>
    </citation>
    <scope>NUCLEOTIDE SEQUENCE [LARGE SCALE GENOMIC DNA]</scope>
</reference>
<evidence type="ECO:0000256" key="4">
    <source>
        <dbReference type="ARBA" id="ARBA00026030"/>
    </source>
</evidence>
<name>A0A087UHF3_STEMI</name>
<accession>A0A087UHF3</accession>
<comment type="subunit">
    <text evidence="4">Interacts with the cannabinoid receptor CNR1 (via C-terminus). Does not interact with cannabinoid receptor CNR2.</text>
</comment>
<keyword evidence="6" id="KW-1185">Reference proteome</keyword>
<comment type="similarity">
    <text evidence="2">Belongs to the CNRIP family.</text>
</comment>
<dbReference type="Pfam" id="PF15043">
    <property type="entry name" value="CNRIP1"/>
    <property type="match status" value="1"/>
</dbReference>
<dbReference type="OrthoDB" id="5920443at2759"/>
<evidence type="ECO:0000256" key="1">
    <source>
        <dbReference type="ARBA" id="ARBA00003884"/>
    </source>
</evidence>
<dbReference type="PANTHER" id="PTHR31952">
    <property type="entry name" value="CB1 CANNABINOID RECEPTOR-INTERACTING PROTEIN 1"/>
    <property type="match status" value="1"/>
</dbReference>
<proteinExistence type="inferred from homology"/>
<dbReference type="EMBL" id="KK119798">
    <property type="protein sequence ID" value="KFM76792.1"/>
    <property type="molecule type" value="Genomic_DNA"/>
</dbReference>
<comment type="function">
    <text evidence="1">Suppresses cannabinoid receptor CNR1-mediated tonic inhibition of voltage-gated calcium channels.</text>
</comment>
<dbReference type="Proteomes" id="UP000054359">
    <property type="component" value="Unassembled WGS sequence"/>
</dbReference>
<dbReference type="OMA" id="DGERFEY"/>
<evidence type="ECO:0000313" key="5">
    <source>
        <dbReference type="EMBL" id="KFM76792.1"/>
    </source>
</evidence>
<dbReference type="PANTHER" id="PTHR31952:SF1">
    <property type="entry name" value="CB1 CANNABINOID RECEPTOR-INTERACTING PROTEIN 1"/>
    <property type="match status" value="1"/>
</dbReference>
<evidence type="ECO:0000256" key="3">
    <source>
        <dbReference type="ARBA" id="ARBA00015651"/>
    </source>
</evidence>
<dbReference type="GO" id="GO:0031718">
    <property type="term" value="F:type 1 cannabinoid receptor binding"/>
    <property type="evidence" value="ECO:0007669"/>
    <property type="project" value="TreeGrafter"/>
</dbReference>
<sequence>MSKDKTKFTVAISIKKEVGNALVYYKQDGERFEYNCTIKLNVETVYKFLLSFRPPQKLKSASLKGTLLEVNQEESTAECSNYSFVWTSNNACISKKNQRVHFPL</sequence>
<dbReference type="GO" id="GO:0005886">
    <property type="term" value="C:plasma membrane"/>
    <property type="evidence" value="ECO:0007669"/>
    <property type="project" value="TreeGrafter"/>
</dbReference>
<protein>
    <recommendedName>
        <fullName evidence="3">CB1 cannabinoid receptor-interacting protein 1</fullName>
    </recommendedName>
</protein>
<gene>
    <name evidence="5" type="ORF">X975_24668</name>
</gene>
<evidence type="ECO:0000313" key="6">
    <source>
        <dbReference type="Proteomes" id="UP000054359"/>
    </source>
</evidence>
<feature type="non-terminal residue" evidence="5">
    <location>
        <position position="104"/>
    </location>
</feature>
<organism evidence="5 6">
    <name type="scientific">Stegodyphus mimosarum</name>
    <name type="common">African social velvet spider</name>
    <dbReference type="NCBI Taxonomy" id="407821"/>
    <lineage>
        <taxon>Eukaryota</taxon>
        <taxon>Metazoa</taxon>
        <taxon>Ecdysozoa</taxon>
        <taxon>Arthropoda</taxon>
        <taxon>Chelicerata</taxon>
        <taxon>Arachnida</taxon>
        <taxon>Araneae</taxon>
        <taxon>Araneomorphae</taxon>
        <taxon>Entelegynae</taxon>
        <taxon>Eresoidea</taxon>
        <taxon>Eresidae</taxon>
        <taxon>Stegodyphus</taxon>
    </lineage>
</organism>
<evidence type="ECO:0000256" key="2">
    <source>
        <dbReference type="ARBA" id="ARBA00007288"/>
    </source>
</evidence>
<dbReference type="AlphaFoldDB" id="A0A087UHF3"/>
<dbReference type="InterPro" id="IPR029204">
    <property type="entry name" value="CNRIP1"/>
</dbReference>